<gene>
    <name evidence="1" type="ORF">HYH03_018642</name>
</gene>
<reference evidence="1" key="1">
    <citation type="journal article" date="2020" name="bioRxiv">
        <title>Comparative genomics of Chlamydomonas.</title>
        <authorList>
            <person name="Craig R.J."/>
            <person name="Hasan A.R."/>
            <person name="Ness R.W."/>
            <person name="Keightley P.D."/>
        </authorList>
    </citation>
    <scope>NUCLEOTIDE SEQUENCE</scope>
    <source>
        <strain evidence="1">CCAP 11/70</strain>
    </source>
</reference>
<evidence type="ECO:0000313" key="1">
    <source>
        <dbReference type="EMBL" id="KAG2482438.1"/>
    </source>
</evidence>
<proteinExistence type="predicted"/>
<organism evidence="1 2">
    <name type="scientific">Edaphochlamys debaryana</name>
    <dbReference type="NCBI Taxonomy" id="47281"/>
    <lineage>
        <taxon>Eukaryota</taxon>
        <taxon>Viridiplantae</taxon>
        <taxon>Chlorophyta</taxon>
        <taxon>core chlorophytes</taxon>
        <taxon>Chlorophyceae</taxon>
        <taxon>CS clade</taxon>
        <taxon>Chlamydomonadales</taxon>
        <taxon>Chlamydomonadales incertae sedis</taxon>
        <taxon>Edaphochlamys</taxon>
    </lineage>
</organism>
<dbReference type="AlphaFoldDB" id="A0A835XGN3"/>
<sequence length="54" mass="5996">KGRGMQCTYLLAECEDPEPEPDYTGPTHRPDMASLAMTDQLSECDSALLDYSEL</sequence>
<evidence type="ECO:0000313" key="2">
    <source>
        <dbReference type="Proteomes" id="UP000612055"/>
    </source>
</evidence>
<dbReference type="EMBL" id="JAEHOE010000223">
    <property type="protein sequence ID" value="KAG2482438.1"/>
    <property type="molecule type" value="Genomic_DNA"/>
</dbReference>
<name>A0A835XGN3_9CHLO</name>
<protein>
    <submittedName>
        <fullName evidence="1">Uncharacterized protein</fullName>
    </submittedName>
</protein>
<comment type="caution">
    <text evidence="1">The sequence shown here is derived from an EMBL/GenBank/DDBJ whole genome shotgun (WGS) entry which is preliminary data.</text>
</comment>
<dbReference type="Proteomes" id="UP000612055">
    <property type="component" value="Unassembled WGS sequence"/>
</dbReference>
<keyword evidence="2" id="KW-1185">Reference proteome</keyword>
<accession>A0A835XGN3</accession>
<feature type="non-terminal residue" evidence="1">
    <location>
        <position position="1"/>
    </location>
</feature>